<dbReference type="Gene3D" id="3.30.420.10">
    <property type="entry name" value="Ribonuclease H-like superfamily/Ribonuclease H"/>
    <property type="match status" value="1"/>
</dbReference>
<organism evidence="15 16">
    <name type="scientific">Microbotryum saponariae</name>
    <dbReference type="NCBI Taxonomy" id="289078"/>
    <lineage>
        <taxon>Eukaryota</taxon>
        <taxon>Fungi</taxon>
        <taxon>Dikarya</taxon>
        <taxon>Basidiomycota</taxon>
        <taxon>Pucciniomycotina</taxon>
        <taxon>Microbotryomycetes</taxon>
        <taxon>Microbotryales</taxon>
        <taxon>Microbotryaceae</taxon>
        <taxon>Microbotryum</taxon>
    </lineage>
</organism>
<evidence type="ECO:0000313" key="15">
    <source>
        <dbReference type="EMBL" id="SDA01570.1"/>
    </source>
</evidence>
<dbReference type="EMBL" id="FMWP01000117">
    <property type="protein sequence ID" value="SDA01570.1"/>
    <property type="molecule type" value="Genomic_DNA"/>
</dbReference>
<dbReference type="InterPro" id="IPR016197">
    <property type="entry name" value="Chromo-like_dom_sf"/>
</dbReference>
<dbReference type="Gene3D" id="1.10.340.70">
    <property type="match status" value="1"/>
</dbReference>
<feature type="region of interest" description="Disordered" evidence="12">
    <location>
        <begin position="485"/>
        <end position="517"/>
    </location>
</feature>
<feature type="region of interest" description="Disordered" evidence="12">
    <location>
        <begin position="807"/>
        <end position="828"/>
    </location>
</feature>
<dbReference type="AlphaFoldDB" id="A0A2X0L951"/>
<dbReference type="Pfam" id="PF24626">
    <property type="entry name" value="SH3_Tf2-1"/>
    <property type="match status" value="1"/>
</dbReference>
<keyword evidence="7" id="KW-0229">DNA integration</keyword>
<dbReference type="InterPro" id="IPR041588">
    <property type="entry name" value="Integrase_H2C2"/>
</dbReference>
<dbReference type="Pfam" id="PF17921">
    <property type="entry name" value="Integrase_H2C2"/>
    <property type="match status" value="1"/>
</dbReference>
<dbReference type="InterPro" id="IPR023780">
    <property type="entry name" value="Chromo_domain"/>
</dbReference>
<evidence type="ECO:0000256" key="5">
    <source>
        <dbReference type="ARBA" id="ARBA00022842"/>
    </source>
</evidence>
<keyword evidence="9" id="KW-0548">Nucleotidyltransferase</keyword>
<evidence type="ECO:0000256" key="10">
    <source>
        <dbReference type="ARBA" id="ARBA00023125"/>
    </source>
</evidence>
<evidence type="ECO:0000259" key="14">
    <source>
        <dbReference type="PROSITE" id="PS50994"/>
    </source>
</evidence>
<keyword evidence="8" id="KW-0695">RNA-directed DNA polymerase</keyword>
<dbReference type="STRING" id="289078.A0A2X0L951"/>
<dbReference type="PANTHER" id="PTHR37984:SF5">
    <property type="entry name" value="PROTEIN NYNRIN-LIKE"/>
    <property type="match status" value="1"/>
</dbReference>
<evidence type="ECO:0000256" key="6">
    <source>
        <dbReference type="ARBA" id="ARBA00022884"/>
    </source>
</evidence>
<dbReference type="SUPFAM" id="SSF54160">
    <property type="entry name" value="Chromo domain-like"/>
    <property type="match status" value="1"/>
</dbReference>
<dbReference type="GO" id="GO:0046872">
    <property type="term" value="F:metal ion binding"/>
    <property type="evidence" value="ECO:0007669"/>
    <property type="project" value="UniProtKB-KW"/>
</dbReference>
<proteinExistence type="predicted"/>
<keyword evidence="9" id="KW-0808">Transferase</keyword>
<dbReference type="GO" id="GO:0005634">
    <property type="term" value="C:nucleus"/>
    <property type="evidence" value="ECO:0007669"/>
    <property type="project" value="UniProtKB-ARBA"/>
</dbReference>
<feature type="domain" description="Integrase catalytic" evidence="14">
    <location>
        <begin position="106"/>
        <end position="278"/>
    </location>
</feature>
<dbReference type="GO" id="GO:0003887">
    <property type="term" value="F:DNA-directed DNA polymerase activity"/>
    <property type="evidence" value="ECO:0007669"/>
    <property type="project" value="UniProtKB-KW"/>
</dbReference>
<keyword evidence="6" id="KW-0694">RNA-binding</keyword>
<dbReference type="SUPFAM" id="SSF53098">
    <property type="entry name" value="Ribonuclease H-like"/>
    <property type="match status" value="1"/>
</dbReference>
<dbReference type="InterPro" id="IPR050951">
    <property type="entry name" value="Retrovirus_Pol_polyprotein"/>
</dbReference>
<keyword evidence="10" id="KW-0238">DNA-binding</keyword>
<dbReference type="InterPro" id="IPR056924">
    <property type="entry name" value="SH3_Tf2-1"/>
</dbReference>
<feature type="compositionally biased region" description="Low complexity" evidence="12">
    <location>
        <begin position="493"/>
        <end position="502"/>
    </location>
</feature>
<dbReference type="GO" id="GO:0006310">
    <property type="term" value="P:DNA recombination"/>
    <property type="evidence" value="ECO:0007669"/>
    <property type="project" value="UniProtKB-KW"/>
</dbReference>
<keyword evidence="5" id="KW-0460">Magnesium</keyword>
<evidence type="ECO:0000256" key="8">
    <source>
        <dbReference type="ARBA" id="ARBA00022918"/>
    </source>
</evidence>
<dbReference type="GO" id="GO:0006508">
    <property type="term" value="P:proteolysis"/>
    <property type="evidence" value="ECO:0007669"/>
    <property type="project" value="UniProtKB-KW"/>
</dbReference>
<name>A0A2X0L951_9BASI</name>
<evidence type="ECO:0000256" key="3">
    <source>
        <dbReference type="ARBA" id="ARBA00022750"/>
    </source>
</evidence>
<dbReference type="GO" id="GO:0003677">
    <property type="term" value="F:DNA binding"/>
    <property type="evidence" value="ECO:0007669"/>
    <property type="project" value="UniProtKB-KW"/>
</dbReference>
<keyword evidence="3" id="KW-0064">Aspartyl protease</keyword>
<dbReference type="InterPro" id="IPR001584">
    <property type="entry name" value="Integrase_cat-core"/>
</dbReference>
<dbReference type="InterPro" id="IPR036397">
    <property type="entry name" value="RNaseH_sf"/>
</dbReference>
<protein>
    <submittedName>
        <fullName evidence="15">BZ3500_MvSof-1268-A1-R1_Chr10-2g02800 protein</fullName>
    </submittedName>
</protein>
<keyword evidence="11" id="KW-0233">DNA recombination</keyword>
<keyword evidence="9" id="KW-0239">DNA-directed DNA polymerase</keyword>
<evidence type="ECO:0000256" key="1">
    <source>
        <dbReference type="ARBA" id="ARBA00022670"/>
    </source>
</evidence>
<evidence type="ECO:0000313" key="16">
    <source>
        <dbReference type="Proteomes" id="UP000249723"/>
    </source>
</evidence>
<evidence type="ECO:0000256" key="12">
    <source>
        <dbReference type="SAM" id="MobiDB-lite"/>
    </source>
</evidence>
<dbReference type="GO" id="GO:0003964">
    <property type="term" value="F:RNA-directed DNA polymerase activity"/>
    <property type="evidence" value="ECO:0007669"/>
    <property type="project" value="UniProtKB-KW"/>
</dbReference>
<evidence type="ECO:0000256" key="2">
    <source>
        <dbReference type="ARBA" id="ARBA00022723"/>
    </source>
</evidence>
<keyword evidence="4" id="KW-0378">Hydrolase</keyword>
<evidence type="ECO:0000256" key="4">
    <source>
        <dbReference type="ARBA" id="ARBA00022801"/>
    </source>
</evidence>
<dbReference type="PROSITE" id="PS50013">
    <property type="entry name" value="CHROMO_2"/>
    <property type="match status" value="1"/>
</dbReference>
<dbReference type="PROSITE" id="PS50994">
    <property type="entry name" value="INTEGRASE"/>
    <property type="match status" value="1"/>
</dbReference>
<keyword evidence="16" id="KW-1185">Reference proteome</keyword>
<dbReference type="GO" id="GO:0003723">
    <property type="term" value="F:RNA binding"/>
    <property type="evidence" value="ECO:0007669"/>
    <property type="project" value="UniProtKB-KW"/>
</dbReference>
<dbReference type="GO" id="GO:0004190">
    <property type="term" value="F:aspartic-type endopeptidase activity"/>
    <property type="evidence" value="ECO:0007669"/>
    <property type="project" value="UniProtKB-KW"/>
</dbReference>
<dbReference type="Proteomes" id="UP000249723">
    <property type="component" value="Unassembled WGS sequence"/>
</dbReference>
<dbReference type="GO" id="GO:0006338">
    <property type="term" value="P:chromatin remodeling"/>
    <property type="evidence" value="ECO:0007669"/>
    <property type="project" value="UniProtKB-ARBA"/>
</dbReference>
<dbReference type="GO" id="GO:0015074">
    <property type="term" value="P:DNA integration"/>
    <property type="evidence" value="ECO:0007669"/>
    <property type="project" value="UniProtKB-KW"/>
</dbReference>
<keyword evidence="2" id="KW-0479">Metal-binding</keyword>
<evidence type="ECO:0000256" key="11">
    <source>
        <dbReference type="ARBA" id="ARBA00023172"/>
    </source>
</evidence>
<dbReference type="InterPro" id="IPR000953">
    <property type="entry name" value="Chromo/chromo_shadow_dom"/>
</dbReference>
<dbReference type="CDD" id="cd00024">
    <property type="entry name" value="CD_CSD"/>
    <property type="match status" value="1"/>
</dbReference>
<dbReference type="PANTHER" id="PTHR37984">
    <property type="entry name" value="PROTEIN CBG26694"/>
    <property type="match status" value="1"/>
</dbReference>
<evidence type="ECO:0000256" key="7">
    <source>
        <dbReference type="ARBA" id="ARBA00022908"/>
    </source>
</evidence>
<keyword evidence="1" id="KW-0645">Protease</keyword>
<dbReference type="SMART" id="SM00298">
    <property type="entry name" value="CHROMO"/>
    <property type="match status" value="1"/>
</dbReference>
<dbReference type="InterPro" id="IPR012337">
    <property type="entry name" value="RNaseH-like_sf"/>
</dbReference>
<evidence type="ECO:0000256" key="9">
    <source>
        <dbReference type="ARBA" id="ARBA00022932"/>
    </source>
</evidence>
<accession>A0A2X0L951</accession>
<reference evidence="16" key="1">
    <citation type="submission" date="2016-10" db="EMBL/GenBank/DDBJ databases">
        <authorList>
            <person name="Jeantristanb JTB J.-T."/>
            <person name="Ricardo R."/>
        </authorList>
    </citation>
    <scope>NUCLEOTIDE SEQUENCE [LARGE SCALE GENOMIC DNA]</scope>
</reference>
<feature type="domain" description="Chromo" evidence="13">
    <location>
        <begin position="421"/>
        <end position="482"/>
    </location>
</feature>
<evidence type="ECO:0000259" key="13">
    <source>
        <dbReference type="PROSITE" id="PS50013"/>
    </source>
</evidence>
<gene>
    <name evidence="15" type="ORF">BZ3500_MVSOF-1268-A1-R1_CHR10-2G02800</name>
</gene>
<dbReference type="Gene3D" id="2.40.50.40">
    <property type="match status" value="1"/>
</dbReference>
<dbReference type="Pfam" id="PF00385">
    <property type="entry name" value="Chromo"/>
    <property type="match status" value="1"/>
</dbReference>
<sequence length="865" mass="97017">MFRVTEEGRILRVHPDESISLFVPRGLATGVVNSDKVPSLRELVLSEIHRSVGHAGHRITLAAIRPLYWWSSMSADCAEFCRSCEDCTRGKASTQVPYGRLHPMPIPSGPWEQVAIDFMTGLPPVELEGMMVAQIMVVTDTWGKMVHLIPLPADADSELVAEKYYATVFRLHGMPSAIVSDRDPKFTSQFWWALQAKIGTVLRMSTAAHPETDGSSENRIKMVTQTLRIMVSSNHEAWASRLVEAEFALNSSVAVSTSLSAFEATYGYLPRCWPSDSWSVSDVPRAEAFARIRQLRNLDVTDAIIGARLNQSHQANKHRRPDDPAFRTGSYVYLSTKNLAVPDSMKSKLLPRYIGPFRIRAAIPATSSYDLELPPAMSRVHNRFHARLLRPCVENDAERFPGRDPAVLFVEDVADAADNSAIPERIVRDRRNARGARSFLVRWVGRNDTDDTWMSEQSIRLDHPSVLDAYLARLDRSNRRLAARLDNDDDSDATATAATASRESTPHEPTPPLSPETLAKSLREGEEWDRIRANWVEQARLERDQSIERRLNAETPLVRHNFATWDEDGEIRSINIRGTAAKFKKQVMKRSQTAADLSDPSDEPTDAKRVIIKGKSRVVVKDGIEGRRVTRSMSAAAAMQVEVTKVDRGKGRGVAEEKRWSDHEPEDDRLDLDYPLMIKHTIITWNVRRGMGVPEKRCNIYTYLSTFKASAILLQEHFIRPQFWQLIKDEYEGKLFINQHCLTLIPADSPLIDAELLRTHSALDGRLLSRTEVMRRKLRNGKGARAGICPGAGEIAGALRQSRAAKSPLQGRASGARPKTAGAGALRHSRAPKHVELRSISLLGQYALTEVEVPRLLVQWYIVLS</sequence>